<evidence type="ECO:0000256" key="2">
    <source>
        <dbReference type="ARBA" id="ARBA00022898"/>
    </source>
</evidence>
<dbReference type="AlphaFoldDB" id="A0A8D5G2U0"/>
<dbReference type="InterPro" id="IPR005814">
    <property type="entry name" value="Aminotrans_3"/>
</dbReference>
<dbReference type="KEGG" id="mpau:ZMTM_12720"/>
<dbReference type="Proteomes" id="UP000826722">
    <property type="component" value="Chromosome"/>
</dbReference>
<evidence type="ECO:0000313" key="4">
    <source>
        <dbReference type="EMBL" id="BCM25013.1"/>
    </source>
</evidence>
<keyword evidence="4" id="KW-0032">Aminotransferase</keyword>
<dbReference type="InterPro" id="IPR015422">
    <property type="entry name" value="PyrdxlP-dep_Trfase_small"/>
</dbReference>
<dbReference type="RefSeq" id="WP_221765484.1">
    <property type="nucleotide sequence ID" value="NZ_AP024110.1"/>
</dbReference>
<dbReference type="InterPro" id="IPR015421">
    <property type="entry name" value="PyrdxlP-dep_Trfase_major"/>
</dbReference>
<protein>
    <submittedName>
        <fullName evidence="4">Aminotransferase</fullName>
    </submittedName>
</protein>
<reference evidence="4" key="1">
    <citation type="journal article" date="2021" name="Arch. Microbiol.">
        <title>Methyloradius palustris gen. nov., sp. nov., a methanol-oxidizing bacterium isolated from snow.</title>
        <authorList>
            <person name="Miyadera T."/>
            <person name="Kojima H."/>
            <person name="Fukui M."/>
        </authorList>
    </citation>
    <scope>NUCLEOTIDE SEQUENCE</scope>
    <source>
        <strain evidence="4">Zm11</strain>
    </source>
</reference>
<sequence>MQLQHETLFNNAQQMLENERADYVRLHPQSMQLSVSANEHFLYGVPMHWMNDWGTPAPLFVKYAQGSHFTCVDDIYYVDFCLGDTGAMFGHCPPALAQAIAAQASAGFTTMLPSSLTPNVGEALADHFGLPYWQLATTATDANRFVLRWARAVTGRKKLLVFDGCYHGTFDDAMVDMTMRNETIVDAVVGKTINRSSLLGQVYDLGQYTVAVPFNDIATVERELAKGDIACLLTEPALTNCGMVPAKAGFIESLRNLTQQYGTLLVLDETHTISTGRGGWAKNHGVVPDFLVVGKPIAGGLPAAAYGFSAAMAEQMKAAKDQAPPGHSGIGTTLSGNMMTLAAIHATLTEVATDAAYAHMLGLAESLEDQLIASIKSHDLPWNITRLGARLELQFCEATPSNAEEARNAQNDVIESAIHLYLLNRGVLLTPFHNMMLVCPATSVDDVKRLAYIFDECLNELSN</sequence>
<evidence type="ECO:0000256" key="3">
    <source>
        <dbReference type="RuleBase" id="RU003560"/>
    </source>
</evidence>
<name>A0A8D5G2U0_9PROT</name>
<dbReference type="EMBL" id="AP024110">
    <property type="protein sequence ID" value="BCM25013.1"/>
    <property type="molecule type" value="Genomic_DNA"/>
</dbReference>
<keyword evidence="4" id="KW-0808">Transferase</keyword>
<comment type="cofactor">
    <cofactor evidence="1">
        <name>pyridoxal 5'-phosphate</name>
        <dbReference type="ChEBI" id="CHEBI:597326"/>
    </cofactor>
</comment>
<dbReference type="Gene3D" id="3.90.1150.10">
    <property type="entry name" value="Aspartate Aminotransferase, domain 1"/>
    <property type="match status" value="1"/>
</dbReference>
<accession>A0A8D5G2U0</accession>
<keyword evidence="2 3" id="KW-0663">Pyridoxal phosphate</keyword>
<comment type="similarity">
    <text evidence="3">Belongs to the class-III pyridoxal-phosphate-dependent aminotransferase family.</text>
</comment>
<dbReference type="InterPro" id="IPR015424">
    <property type="entry name" value="PyrdxlP-dep_Trfase"/>
</dbReference>
<evidence type="ECO:0000256" key="1">
    <source>
        <dbReference type="ARBA" id="ARBA00001933"/>
    </source>
</evidence>
<dbReference type="GO" id="GO:0008483">
    <property type="term" value="F:transaminase activity"/>
    <property type="evidence" value="ECO:0007669"/>
    <property type="project" value="UniProtKB-KW"/>
</dbReference>
<gene>
    <name evidence="4" type="ORF">ZMTM_12720</name>
</gene>
<dbReference type="GO" id="GO:0030170">
    <property type="term" value="F:pyridoxal phosphate binding"/>
    <property type="evidence" value="ECO:0007669"/>
    <property type="project" value="InterPro"/>
</dbReference>
<organism evidence="4 5">
    <name type="scientific">Methyloradius palustris</name>
    <dbReference type="NCBI Taxonomy" id="2778876"/>
    <lineage>
        <taxon>Bacteria</taxon>
        <taxon>Pseudomonadati</taxon>
        <taxon>Pseudomonadota</taxon>
        <taxon>Betaproteobacteria</taxon>
        <taxon>Nitrosomonadales</taxon>
        <taxon>Methylophilaceae</taxon>
        <taxon>Methyloradius</taxon>
    </lineage>
</organism>
<dbReference type="PANTHER" id="PTHR43713">
    <property type="entry name" value="GLUTAMATE-1-SEMIALDEHYDE 2,1-AMINOMUTASE"/>
    <property type="match status" value="1"/>
</dbReference>
<dbReference type="Pfam" id="PF00202">
    <property type="entry name" value="Aminotran_3"/>
    <property type="match status" value="1"/>
</dbReference>
<dbReference type="Gene3D" id="3.40.640.10">
    <property type="entry name" value="Type I PLP-dependent aspartate aminotransferase-like (Major domain)"/>
    <property type="match status" value="1"/>
</dbReference>
<proteinExistence type="inferred from homology"/>
<dbReference type="SUPFAM" id="SSF53383">
    <property type="entry name" value="PLP-dependent transferases"/>
    <property type="match status" value="1"/>
</dbReference>
<evidence type="ECO:0000313" key="5">
    <source>
        <dbReference type="Proteomes" id="UP000826722"/>
    </source>
</evidence>
<keyword evidence="5" id="KW-1185">Reference proteome</keyword>
<dbReference type="NCBIfam" id="NF005453">
    <property type="entry name" value="PRK07046.1"/>
    <property type="match status" value="1"/>
</dbReference>
<dbReference type="PANTHER" id="PTHR43713:SF3">
    <property type="entry name" value="GLUTAMATE-1-SEMIALDEHYDE 2,1-AMINOMUTASE 1, CHLOROPLASTIC-RELATED"/>
    <property type="match status" value="1"/>
</dbReference>